<evidence type="ECO:0000313" key="4">
    <source>
        <dbReference type="Proteomes" id="UP001152795"/>
    </source>
</evidence>
<dbReference type="InterPro" id="IPR006624">
    <property type="entry name" value="Beta-propeller_rpt_TECPR"/>
</dbReference>
<dbReference type="PANTHER" id="PTHR23250:SF3">
    <property type="entry name" value="FISH-EGG LECTIN-LIKE ISOFORM X1-RELATED"/>
    <property type="match status" value="1"/>
</dbReference>
<dbReference type="InterPro" id="IPR003609">
    <property type="entry name" value="Pan_app"/>
</dbReference>
<proteinExistence type="inferred from homology"/>
<dbReference type="OrthoDB" id="166585at2759"/>
<evidence type="ECO:0000256" key="2">
    <source>
        <dbReference type="ARBA" id="ARBA00038331"/>
    </source>
</evidence>
<evidence type="ECO:0000256" key="1">
    <source>
        <dbReference type="ARBA" id="ARBA00022734"/>
    </source>
</evidence>
<dbReference type="PANTHER" id="PTHR23250">
    <property type="entry name" value="DYSFERLIN-RELATED"/>
    <property type="match status" value="1"/>
</dbReference>
<comment type="caution">
    <text evidence="3">The sequence shown here is derived from an EMBL/GenBank/DDBJ whole genome shotgun (WGS) entry which is preliminary data.</text>
</comment>
<gene>
    <name evidence="3" type="ORF">PACLA_8A020511</name>
</gene>
<sequence length="383" mass="42236">MYLYIFYISASSVSGCNVIKAKEFKNRRPNISPWKTHCAARIGECLTKCLHISFCRSFAAVETKNCGAECLLYTETSLNEDSFLKDETASYFHLESKTCCNPSCQNEGLCDGKTCTCQCAKGYTLTDCVCPASNLSRQFRPPAKQITGNVVQVDSGQQAWAVTINTEIVSRNLQQKPRNWEKIGGSLIHVTSGKAGIWGVNINHYIYFREGVSSTNPVGDTWRQISGLLKQIDSGLFGIVYGVNVHNDVFCMAGITEARPSGMEFQYVEIGYKFKYVSCGGFGCWAIKPDNSTSFRTDVTAENCMGSSWLNVDGNFIQLDSGLTGSVYAISHEHELYTRLGICAANPTGEKWAKVQEGKFKHVTVGYANLIALAENGTIILFE</sequence>
<accession>A0A6S7IF36</accession>
<organism evidence="3 4">
    <name type="scientific">Paramuricea clavata</name>
    <name type="common">Red gorgonian</name>
    <name type="synonym">Violescent sea-whip</name>
    <dbReference type="NCBI Taxonomy" id="317549"/>
    <lineage>
        <taxon>Eukaryota</taxon>
        <taxon>Metazoa</taxon>
        <taxon>Cnidaria</taxon>
        <taxon>Anthozoa</taxon>
        <taxon>Octocorallia</taxon>
        <taxon>Malacalcyonacea</taxon>
        <taxon>Plexauridae</taxon>
        <taxon>Paramuricea</taxon>
    </lineage>
</organism>
<name>A0A6S7IF36_PARCT</name>
<evidence type="ECO:0000313" key="3">
    <source>
        <dbReference type="EMBL" id="CAB4016117.1"/>
    </source>
</evidence>
<dbReference type="GO" id="GO:0030246">
    <property type="term" value="F:carbohydrate binding"/>
    <property type="evidence" value="ECO:0007669"/>
    <property type="project" value="UniProtKB-KW"/>
</dbReference>
<comment type="similarity">
    <text evidence="2">Belongs to the tectonin family.</text>
</comment>
<keyword evidence="4" id="KW-1185">Reference proteome</keyword>
<dbReference type="InterPro" id="IPR051513">
    <property type="entry name" value="Tectonin_beta-prop"/>
</dbReference>
<dbReference type="EMBL" id="CACRXK020008977">
    <property type="protein sequence ID" value="CAB4016117.1"/>
    <property type="molecule type" value="Genomic_DNA"/>
</dbReference>
<dbReference type="Pfam" id="PF19193">
    <property type="entry name" value="Tectonin"/>
    <property type="match status" value="1"/>
</dbReference>
<keyword evidence="1" id="KW-0430">Lectin</keyword>
<dbReference type="AlphaFoldDB" id="A0A6S7IF36"/>
<dbReference type="Proteomes" id="UP001152795">
    <property type="component" value="Unassembled WGS sequence"/>
</dbReference>
<dbReference type="SMART" id="SM00706">
    <property type="entry name" value="TECPR"/>
    <property type="match status" value="4"/>
</dbReference>
<dbReference type="PROSITE" id="PS50948">
    <property type="entry name" value="PAN"/>
    <property type="match status" value="1"/>
</dbReference>
<protein>
    <submittedName>
        <fullName evidence="3">Uncharacterized protein</fullName>
    </submittedName>
</protein>
<reference evidence="3" key="1">
    <citation type="submission" date="2020-04" db="EMBL/GenBank/DDBJ databases">
        <authorList>
            <person name="Alioto T."/>
            <person name="Alioto T."/>
            <person name="Gomez Garrido J."/>
        </authorList>
    </citation>
    <scope>NUCLEOTIDE SEQUENCE</scope>
    <source>
        <strain evidence="3">A484AB</strain>
    </source>
</reference>